<dbReference type="AlphaFoldDB" id="A0AAW7ZEU6"/>
<evidence type="ECO:0000313" key="2">
    <source>
        <dbReference type="Proteomes" id="UP001172911"/>
    </source>
</evidence>
<dbReference type="RefSeq" id="WP_304543288.1">
    <property type="nucleotide sequence ID" value="NZ_JARPTC010000017.1"/>
</dbReference>
<protein>
    <submittedName>
        <fullName evidence="1">Uncharacterized protein</fullName>
    </submittedName>
</protein>
<sequence length="49" mass="5133">MSWAAHCQQPLSGRSPGSTACWQSACQVCGSFIWSADTGTCTAGILGRR</sequence>
<name>A0AAW7ZEU6_9FIRM</name>
<accession>A0AAW7ZEU6</accession>
<reference evidence="1" key="1">
    <citation type="journal article" date="2023" name="J. Hazard. Mater.">
        <title>Anaerobic biodegradation of pyrene and benzo[a]pyrene by a new sulfate-reducing Desulforamulus aquiferis strain DSA.</title>
        <authorList>
            <person name="Zhang Z."/>
            <person name="Sun J."/>
            <person name="Gong X."/>
            <person name="Wang C."/>
            <person name="Wang H."/>
        </authorList>
    </citation>
    <scope>NUCLEOTIDE SEQUENCE</scope>
    <source>
        <strain evidence="1">DSA</strain>
    </source>
</reference>
<reference evidence="1" key="2">
    <citation type="submission" date="2023-03" db="EMBL/GenBank/DDBJ databases">
        <authorList>
            <person name="Zhang Z."/>
        </authorList>
    </citation>
    <scope>NUCLEOTIDE SEQUENCE</scope>
    <source>
        <strain evidence="1">DSA</strain>
    </source>
</reference>
<gene>
    <name evidence="1" type="ORF">P6N53_11630</name>
</gene>
<comment type="caution">
    <text evidence="1">The sequence shown here is derived from an EMBL/GenBank/DDBJ whole genome shotgun (WGS) entry which is preliminary data.</text>
</comment>
<proteinExistence type="predicted"/>
<dbReference type="EMBL" id="JARPTC010000017">
    <property type="protein sequence ID" value="MDO7787871.1"/>
    <property type="molecule type" value="Genomic_DNA"/>
</dbReference>
<keyword evidence="2" id="KW-1185">Reference proteome</keyword>
<evidence type="ECO:0000313" key="1">
    <source>
        <dbReference type="EMBL" id="MDO7787871.1"/>
    </source>
</evidence>
<organism evidence="1 2">
    <name type="scientific">Desulforamulus aquiferis</name>
    <dbReference type="NCBI Taxonomy" id="1397668"/>
    <lineage>
        <taxon>Bacteria</taxon>
        <taxon>Bacillati</taxon>
        <taxon>Bacillota</taxon>
        <taxon>Clostridia</taxon>
        <taxon>Eubacteriales</taxon>
        <taxon>Peptococcaceae</taxon>
        <taxon>Desulforamulus</taxon>
    </lineage>
</organism>
<dbReference type="Proteomes" id="UP001172911">
    <property type="component" value="Unassembled WGS sequence"/>
</dbReference>